<proteinExistence type="predicted"/>
<sequence length="66" mass="7417">MNKRLLVRRLMAGPRFLLLLPSLHCLSRGSRQAPVAVTCAHRRRVHSGNVGAFLAPKQSTHREHLP</sequence>
<reference evidence="2" key="1">
    <citation type="submission" date="2018-01" db="EMBL/GenBank/DDBJ databases">
        <title>An insight into the sialome of Amazonian anophelines.</title>
        <authorList>
            <person name="Ribeiro J.M."/>
            <person name="Scarpassa V."/>
            <person name="Calvo E."/>
        </authorList>
    </citation>
    <scope>NUCLEOTIDE SEQUENCE</scope>
    <source>
        <tissue evidence="2">Salivary glands</tissue>
    </source>
</reference>
<evidence type="ECO:0000313" key="2">
    <source>
        <dbReference type="EMBL" id="MBW64135.1"/>
    </source>
</evidence>
<name>A0A2M4CFX6_9DIPT</name>
<feature type="signal peptide" evidence="1">
    <location>
        <begin position="1"/>
        <end position="32"/>
    </location>
</feature>
<evidence type="ECO:0000256" key="1">
    <source>
        <dbReference type="SAM" id="SignalP"/>
    </source>
</evidence>
<keyword evidence="1" id="KW-0732">Signal</keyword>
<organism evidence="2">
    <name type="scientific">Anopheles marajoara</name>
    <dbReference type="NCBI Taxonomy" id="58244"/>
    <lineage>
        <taxon>Eukaryota</taxon>
        <taxon>Metazoa</taxon>
        <taxon>Ecdysozoa</taxon>
        <taxon>Arthropoda</taxon>
        <taxon>Hexapoda</taxon>
        <taxon>Insecta</taxon>
        <taxon>Pterygota</taxon>
        <taxon>Neoptera</taxon>
        <taxon>Endopterygota</taxon>
        <taxon>Diptera</taxon>
        <taxon>Nematocera</taxon>
        <taxon>Culicoidea</taxon>
        <taxon>Culicidae</taxon>
        <taxon>Anophelinae</taxon>
        <taxon>Anopheles</taxon>
    </lineage>
</organism>
<protein>
    <submittedName>
        <fullName evidence="2">Putative secreted protein</fullName>
    </submittedName>
</protein>
<dbReference type="EMBL" id="GGFJ01014994">
    <property type="protein sequence ID" value="MBW64135.1"/>
    <property type="molecule type" value="Transcribed_RNA"/>
</dbReference>
<accession>A0A2M4CFX6</accession>
<feature type="chain" id="PRO_5014947725" evidence="1">
    <location>
        <begin position="33"/>
        <end position="66"/>
    </location>
</feature>
<dbReference type="AlphaFoldDB" id="A0A2M4CFX6"/>